<comment type="caution">
    <text evidence="3">The sequence shown here is derived from an EMBL/GenBank/DDBJ whole genome shotgun (WGS) entry which is preliminary data.</text>
</comment>
<dbReference type="PROSITE" id="PS51257">
    <property type="entry name" value="PROKAR_LIPOPROTEIN"/>
    <property type="match status" value="1"/>
</dbReference>
<accession>A0ABV3V4F6</accession>
<sequence>MKHTEKILTLSSSAVIGALLLTGCGANNDEPAAEAPAETTAAVPENESTAEITDDPSDGQASDPSEDASGSASASDEDGGQAASLAAVETVLAKYEGGDVADIDYDRRNNVFEVEVIQNDTKHDVTVDGAGQNITNEREDGNADQDDLDELGQASISIDEAIKRVFEEASSQDGTVLFDDASLDEDNGTLNWEVELDIDDRDATYFVDATEGSVRADN</sequence>
<evidence type="ECO:0000313" key="4">
    <source>
        <dbReference type="Proteomes" id="UP001558481"/>
    </source>
</evidence>
<feature type="region of interest" description="Disordered" evidence="1">
    <location>
        <begin position="127"/>
        <end position="147"/>
    </location>
</feature>
<dbReference type="EMBL" id="JAYWLU010000014">
    <property type="protein sequence ID" value="MEX3595596.1"/>
    <property type="molecule type" value="Genomic_DNA"/>
</dbReference>
<feature type="region of interest" description="Disordered" evidence="1">
    <location>
        <begin position="25"/>
        <end position="83"/>
    </location>
</feature>
<keyword evidence="4" id="KW-1185">Reference proteome</keyword>
<feature type="compositionally biased region" description="Low complexity" evidence="1">
    <location>
        <begin position="61"/>
        <end position="83"/>
    </location>
</feature>
<protein>
    <submittedName>
        <fullName evidence="3">PepSY domain-containing protein</fullName>
    </submittedName>
</protein>
<dbReference type="RefSeq" id="WP_368629813.1">
    <property type="nucleotide sequence ID" value="NZ_JAYWLU010000014.1"/>
</dbReference>
<dbReference type="InterPro" id="IPR025711">
    <property type="entry name" value="PepSY"/>
</dbReference>
<feature type="domain" description="PepSY" evidence="2">
    <location>
        <begin position="156"/>
        <end position="216"/>
    </location>
</feature>
<feature type="compositionally biased region" description="Low complexity" evidence="1">
    <location>
        <begin position="26"/>
        <end position="47"/>
    </location>
</feature>
<gene>
    <name evidence="3" type="ORF">VVR66_12815</name>
</gene>
<proteinExistence type="predicted"/>
<name>A0ABV3V4F6_9MICC</name>
<organism evidence="3 4">
    <name type="scientific">Kocuria carniphila</name>
    <dbReference type="NCBI Taxonomy" id="262208"/>
    <lineage>
        <taxon>Bacteria</taxon>
        <taxon>Bacillati</taxon>
        <taxon>Actinomycetota</taxon>
        <taxon>Actinomycetes</taxon>
        <taxon>Micrococcales</taxon>
        <taxon>Micrococcaceae</taxon>
        <taxon>Kocuria</taxon>
    </lineage>
</organism>
<evidence type="ECO:0000259" key="2">
    <source>
        <dbReference type="Pfam" id="PF03413"/>
    </source>
</evidence>
<dbReference type="Pfam" id="PF03413">
    <property type="entry name" value="PepSY"/>
    <property type="match status" value="1"/>
</dbReference>
<evidence type="ECO:0000256" key="1">
    <source>
        <dbReference type="SAM" id="MobiDB-lite"/>
    </source>
</evidence>
<reference evidence="3 4" key="1">
    <citation type="journal article" date="2024" name="Fungal Genet. Biol.">
        <title>The porcine skin microbiome exhibits broad fungal antagonism.</title>
        <authorList>
            <person name="De La Cruz K.F."/>
            <person name="Townsend E.C."/>
            <person name="Alex Cheong J.Z."/>
            <person name="Salamzade R."/>
            <person name="Liu A."/>
            <person name="Sandstrom S."/>
            <person name="Davila E."/>
            <person name="Huang L."/>
            <person name="Xu K.H."/>
            <person name="Wu S.Y."/>
            <person name="Meudt J.J."/>
            <person name="Shanmuganayagam D."/>
            <person name="Gibson A.L.F."/>
            <person name="Kalan L.R."/>
        </authorList>
    </citation>
    <scope>NUCLEOTIDE SEQUENCE [LARGE SCALE GENOMIC DNA]</scope>
    <source>
        <strain evidence="3 4">LK2625</strain>
    </source>
</reference>
<evidence type="ECO:0000313" key="3">
    <source>
        <dbReference type="EMBL" id="MEX3595596.1"/>
    </source>
</evidence>
<dbReference type="Proteomes" id="UP001558481">
    <property type="component" value="Unassembled WGS sequence"/>
</dbReference>
<dbReference type="Gene3D" id="3.10.450.40">
    <property type="match status" value="2"/>
</dbReference>